<reference evidence="2" key="1">
    <citation type="submission" date="2018-06" db="EMBL/GenBank/DDBJ databases">
        <authorList>
            <consortium name="Pathogen Informatics"/>
        </authorList>
    </citation>
    <scope>NUCLEOTIDE SEQUENCE [LARGE SCALE GENOMIC DNA]</scope>
    <source>
        <strain evidence="2">NCTC10132</strain>
    </source>
</reference>
<gene>
    <name evidence="1" type="ORF">NCTC10132_00613</name>
</gene>
<evidence type="ECO:0000313" key="2">
    <source>
        <dbReference type="Proteomes" id="UP000257559"/>
    </source>
</evidence>
<organism evidence="1 2">
    <name type="scientific">Mycoplasmopsis edwardii</name>
    <dbReference type="NCBI Taxonomy" id="53558"/>
    <lineage>
        <taxon>Bacteria</taxon>
        <taxon>Bacillati</taxon>
        <taxon>Mycoplasmatota</taxon>
        <taxon>Mycoplasmoidales</taxon>
        <taxon>Metamycoplasmataceae</taxon>
        <taxon>Mycoplasmopsis</taxon>
    </lineage>
</organism>
<sequence>MNNVTEISKRPNYIDDRSEMYHYELDTLMGKIDDKKCLVTLLERKTRESYATITKRGSKYIYQALKKYGW</sequence>
<dbReference type="AlphaFoldDB" id="A0A3B0PV92"/>
<name>A0A3B0PV92_9BACT</name>
<dbReference type="KEGG" id="medw:NCTC10132_00613"/>
<accession>A0A3B0PV92</accession>
<dbReference type="EMBL" id="LS991951">
    <property type="protein sequence ID" value="SYV97254.1"/>
    <property type="molecule type" value="Genomic_DNA"/>
</dbReference>
<protein>
    <submittedName>
        <fullName evidence="1">Transposase</fullName>
    </submittedName>
</protein>
<dbReference type="Proteomes" id="UP000257559">
    <property type="component" value="Chromosome"/>
</dbReference>
<keyword evidence="2" id="KW-1185">Reference proteome</keyword>
<evidence type="ECO:0000313" key="1">
    <source>
        <dbReference type="EMBL" id="SYV97254.1"/>
    </source>
</evidence>
<feature type="non-terminal residue" evidence="1">
    <location>
        <position position="70"/>
    </location>
</feature>
<proteinExistence type="predicted"/>